<organism evidence="3 4">
    <name type="scientific">Intestinimonas massiliensis</name>
    <name type="common">ex Afouda et al. 2020</name>
    <dbReference type="NCBI Taxonomy" id="1673721"/>
    <lineage>
        <taxon>Bacteria</taxon>
        <taxon>Bacillati</taxon>
        <taxon>Bacillota</taxon>
        <taxon>Clostridia</taxon>
        <taxon>Eubacteriales</taxon>
        <taxon>Intestinimonas</taxon>
    </lineage>
</organism>
<evidence type="ECO:0000256" key="1">
    <source>
        <dbReference type="SAM" id="Coils"/>
    </source>
</evidence>
<protein>
    <submittedName>
        <fullName evidence="3">DUF1351 domain-containing protein</fullName>
    </submittedName>
</protein>
<dbReference type="AlphaFoldDB" id="A0AAW5JI98"/>
<reference evidence="3" key="1">
    <citation type="submission" date="2022-06" db="EMBL/GenBank/DDBJ databases">
        <title>Isolation of gut microbiota from human fecal samples.</title>
        <authorList>
            <person name="Pamer E.G."/>
            <person name="Barat B."/>
            <person name="Waligurski E."/>
            <person name="Medina S."/>
            <person name="Paddock L."/>
            <person name="Mostad J."/>
        </authorList>
    </citation>
    <scope>NUCLEOTIDE SEQUENCE</scope>
    <source>
        <strain evidence="3">DFI.9.91</strain>
    </source>
</reference>
<name>A0AAW5JI98_9FIRM</name>
<evidence type="ECO:0000313" key="2">
    <source>
        <dbReference type="EMBL" id="MCQ4769020.1"/>
    </source>
</evidence>
<comment type="caution">
    <text evidence="3">The sequence shown here is derived from an EMBL/GenBank/DDBJ whole genome shotgun (WGS) entry which is preliminary data.</text>
</comment>
<dbReference type="RefSeq" id="WP_256302933.1">
    <property type="nucleotide sequence ID" value="NZ_JANFYS010000001.1"/>
</dbReference>
<dbReference type="Proteomes" id="UP001204562">
    <property type="component" value="Unassembled WGS sequence"/>
</dbReference>
<dbReference type="Pfam" id="PF07083">
    <property type="entry name" value="DUF1351"/>
    <property type="match status" value="1"/>
</dbReference>
<gene>
    <name evidence="2" type="ORF">NE579_00885</name>
    <name evidence="3" type="ORF">NE579_01160</name>
</gene>
<dbReference type="EMBL" id="JANFYS010000001">
    <property type="protein sequence ID" value="MCQ4769020.1"/>
    <property type="molecule type" value="Genomic_DNA"/>
</dbReference>
<dbReference type="InterPro" id="IPR009785">
    <property type="entry name" value="Prophage_Lj928_Orf309"/>
</dbReference>
<accession>A0AAW5JI98</accession>
<sequence length="274" mass="31058">MNELIRVTQLPVIEERLRSMKDQVDKTVGDAMSLVCTEETVQTVKSIRAGLNNQFKELEEQRKAVKAAVLGPYEQFERVYRECVSDRFRQADGELKGKIDAVETAIKSRCEAELRDYFAELCTARHIDFLKFEQTGIRVDMASAKAKTPKKLMEQLSSFVDGVAHGAELISAMDSAEEIMVEFKRTLDAAASVSIVQERHRRIEAEKEAKAARDAAMEHERRAVAKVDAVVPPVQAEPPEGQEKVYRCAFTVYATKPQLRRLKEFLNQEGIRHD</sequence>
<feature type="coiled-coil region" evidence="1">
    <location>
        <begin position="195"/>
        <end position="222"/>
    </location>
</feature>
<evidence type="ECO:0000313" key="4">
    <source>
        <dbReference type="Proteomes" id="UP001204562"/>
    </source>
</evidence>
<keyword evidence="1" id="KW-0175">Coiled coil</keyword>
<proteinExistence type="predicted"/>
<dbReference type="EMBL" id="JANFYS010000001">
    <property type="protein sequence ID" value="MCQ4769073.1"/>
    <property type="molecule type" value="Genomic_DNA"/>
</dbReference>
<evidence type="ECO:0000313" key="3">
    <source>
        <dbReference type="EMBL" id="MCQ4769073.1"/>
    </source>
</evidence>
<feature type="coiled-coil region" evidence="1">
    <location>
        <begin position="41"/>
        <end position="68"/>
    </location>
</feature>